<gene>
    <name evidence="4" type="ORF">METZ01_LOCUS140506</name>
</gene>
<keyword evidence="3" id="KW-0732">Signal</keyword>
<evidence type="ECO:0000256" key="3">
    <source>
        <dbReference type="ARBA" id="ARBA00022729"/>
    </source>
</evidence>
<protein>
    <recommendedName>
        <fullName evidence="5">Molybdate ABC transporter substrate-binding protein</fullName>
    </recommendedName>
</protein>
<name>A0A381ZFN4_9ZZZZ</name>
<proteinExistence type="predicted"/>
<dbReference type="GO" id="GO:0046872">
    <property type="term" value="F:metal ion binding"/>
    <property type="evidence" value="ECO:0007669"/>
    <property type="project" value="UniProtKB-KW"/>
</dbReference>
<dbReference type="EMBL" id="UINC01021007">
    <property type="protein sequence ID" value="SVA87652.1"/>
    <property type="molecule type" value="Genomic_DNA"/>
</dbReference>
<dbReference type="PANTHER" id="PTHR30632">
    <property type="entry name" value="MOLYBDATE-BINDING PERIPLASMIC PROTEIN"/>
    <property type="match status" value="1"/>
</dbReference>
<evidence type="ECO:0000313" key="4">
    <source>
        <dbReference type="EMBL" id="SVA87652.1"/>
    </source>
</evidence>
<reference evidence="4" key="1">
    <citation type="submission" date="2018-05" db="EMBL/GenBank/DDBJ databases">
        <authorList>
            <person name="Lanie J.A."/>
            <person name="Ng W.-L."/>
            <person name="Kazmierczak K.M."/>
            <person name="Andrzejewski T.M."/>
            <person name="Davidsen T.M."/>
            <person name="Wayne K.J."/>
            <person name="Tettelin H."/>
            <person name="Glass J.I."/>
            <person name="Rusch D."/>
            <person name="Podicherti R."/>
            <person name="Tsui H.-C.T."/>
            <person name="Winkler M.E."/>
        </authorList>
    </citation>
    <scope>NUCLEOTIDE SEQUENCE</scope>
</reference>
<dbReference type="GO" id="GO:0015689">
    <property type="term" value="P:molybdate ion transport"/>
    <property type="evidence" value="ECO:0007669"/>
    <property type="project" value="InterPro"/>
</dbReference>
<dbReference type="NCBIfam" id="TIGR01256">
    <property type="entry name" value="modA"/>
    <property type="match status" value="1"/>
</dbReference>
<dbReference type="Pfam" id="PF13531">
    <property type="entry name" value="SBP_bac_11"/>
    <property type="match status" value="1"/>
</dbReference>
<dbReference type="InterPro" id="IPR005950">
    <property type="entry name" value="ModA"/>
</dbReference>
<evidence type="ECO:0000256" key="1">
    <source>
        <dbReference type="ARBA" id="ARBA00022505"/>
    </source>
</evidence>
<dbReference type="SUPFAM" id="SSF53850">
    <property type="entry name" value="Periplasmic binding protein-like II"/>
    <property type="match status" value="1"/>
</dbReference>
<accession>A0A381ZFN4</accession>
<keyword evidence="2" id="KW-0479">Metal-binding</keyword>
<dbReference type="PANTHER" id="PTHR30632:SF0">
    <property type="entry name" value="SULFATE-BINDING PROTEIN"/>
    <property type="match status" value="1"/>
</dbReference>
<feature type="non-terminal residue" evidence="4">
    <location>
        <position position="202"/>
    </location>
</feature>
<keyword evidence="1" id="KW-0500">Molybdenum</keyword>
<dbReference type="AlphaFoldDB" id="A0A381ZFN4"/>
<dbReference type="InterPro" id="IPR050682">
    <property type="entry name" value="ModA/WtpA"/>
</dbReference>
<sequence length="202" mass="22160">MKLLLKITCLFLIVVIPFWACTPRENNLLIFAPASMKEALVPLGADFEERTQINVEFNFGGSMTLARQIDLGAPADILITAGLYPMELLQAKGAIEDNTMTQITTNSLVVVIPKDRTIHAPDIRSLFQISERPVIADPKLSPAGSYAKQTLEHVGVWESLKNRLVLASDVRNAIAYVESGAADLGLVYYTDALNSGKVRQVF</sequence>
<dbReference type="Gene3D" id="3.40.190.10">
    <property type="entry name" value="Periplasmic binding protein-like II"/>
    <property type="match status" value="1"/>
</dbReference>
<evidence type="ECO:0008006" key="5">
    <source>
        <dbReference type="Google" id="ProtNLM"/>
    </source>
</evidence>
<evidence type="ECO:0000256" key="2">
    <source>
        <dbReference type="ARBA" id="ARBA00022723"/>
    </source>
</evidence>
<dbReference type="FunFam" id="3.40.190.10:FF:000035">
    <property type="entry name" value="Molybdate ABC transporter substrate-binding protein"/>
    <property type="match status" value="1"/>
</dbReference>
<organism evidence="4">
    <name type="scientific">marine metagenome</name>
    <dbReference type="NCBI Taxonomy" id="408172"/>
    <lineage>
        <taxon>unclassified sequences</taxon>
        <taxon>metagenomes</taxon>
        <taxon>ecological metagenomes</taxon>
    </lineage>
</organism>
<dbReference type="GO" id="GO:0030973">
    <property type="term" value="F:molybdate ion binding"/>
    <property type="evidence" value="ECO:0007669"/>
    <property type="project" value="TreeGrafter"/>
</dbReference>